<dbReference type="EMBL" id="BNAV01000018">
    <property type="protein sequence ID" value="GHF85137.1"/>
    <property type="molecule type" value="Genomic_DNA"/>
</dbReference>
<dbReference type="InterPro" id="IPR019405">
    <property type="entry name" value="Lactonase_7-beta_prop"/>
</dbReference>
<dbReference type="InterPro" id="IPR015943">
    <property type="entry name" value="WD40/YVTN_repeat-like_dom_sf"/>
</dbReference>
<evidence type="ECO:0000256" key="2">
    <source>
        <dbReference type="SAM" id="SignalP"/>
    </source>
</evidence>
<dbReference type="Gene3D" id="2.130.10.10">
    <property type="entry name" value="YVTN repeat-like/Quinoprotein amine dehydrogenase"/>
    <property type="match status" value="1"/>
</dbReference>
<sequence>MSPLPRRAFLGATALALTATPALASPKRTAFVGSYTSSEPAGHGLDVVTVGTPGLRADHTVPGVPDASWFARRGNVLYSTNESDTGTVTALDVSGRILGTRPTLGSLPTHLSVHPSGKYLLTANYGSGSVVVHPILAGGRLGEATDLVQHSAASGEPHAHQVVTDPSGRWVLSVDLGADSVYVYRLDGGRLTLHQQLELPAGTGPRHLTFHPAGPLAYLACELTPVVTVLGWHAGTGTLTAEQVVDTATSPGPNYPGEIAASADGRFVYTSVRGENTIATFAVRGRELQRLGENVPTGGVWPRHFTFDTGQRWLYVSNQRSGTVTWLPRDPATGALGTARGSLAVPSVAVVLL</sequence>
<name>A0A8H9ME70_9PSEU</name>
<protein>
    <submittedName>
        <fullName evidence="3">3-carboxymuconate cyclase</fullName>
    </submittedName>
</protein>
<dbReference type="RefSeq" id="WP_145938808.1">
    <property type="nucleotide sequence ID" value="NZ_BNAV01000018.1"/>
</dbReference>
<dbReference type="InterPro" id="IPR050282">
    <property type="entry name" value="Cycloisomerase_2"/>
</dbReference>
<comment type="caution">
    <text evidence="3">The sequence shown here is derived from an EMBL/GenBank/DDBJ whole genome shotgun (WGS) entry which is preliminary data.</text>
</comment>
<keyword evidence="2" id="KW-0732">Signal</keyword>
<gene>
    <name evidence="3" type="ORF">GCM10017566_68940</name>
</gene>
<proteinExistence type="inferred from homology"/>
<dbReference type="Proteomes" id="UP000658656">
    <property type="component" value="Unassembled WGS sequence"/>
</dbReference>
<accession>A0A8H9ME70</accession>
<dbReference type="InterPro" id="IPR011048">
    <property type="entry name" value="Haem_d1_sf"/>
</dbReference>
<dbReference type="AlphaFoldDB" id="A0A8H9ME70"/>
<evidence type="ECO:0000256" key="1">
    <source>
        <dbReference type="ARBA" id="ARBA00005564"/>
    </source>
</evidence>
<reference evidence="3" key="2">
    <citation type="submission" date="2020-09" db="EMBL/GenBank/DDBJ databases">
        <authorList>
            <person name="Sun Q."/>
            <person name="Zhou Y."/>
        </authorList>
    </citation>
    <scope>NUCLEOTIDE SEQUENCE</scope>
    <source>
        <strain evidence="3">CGMCC 4.7679</strain>
    </source>
</reference>
<keyword evidence="4" id="KW-1185">Reference proteome</keyword>
<dbReference type="Pfam" id="PF10282">
    <property type="entry name" value="Lactonase"/>
    <property type="match status" value="1"/>
</dbReference>
<organism evidence="3 4">
    <name type="scientific">Amycolatopsis bartoniae</name>
    <dbReference type="NCBI Taxonomy" id="941986"/>
    <lineage>
        <taxon>Bacteria</taxon>
        <taxon>Bacillati</taxon>
        <taxon>Actinomycetota</taxon>
        <taxon>Actinomycetes</taxon>
        <taxon>Pseudonocardiales</taxon>
        <taxon>Pseudonocardiaceae</taxon>
        <taxon>Amycolatopsis</taxon>
    </lineage>
</organism>
<dbReference type="GO" id="GO:0005829">
    <property type="term" value="C:cytosol"/>
    <property type="evidence" value="ECO:0007669"/>
    <property type="project" value="TreeGrafter"/>
</dbReference>
<comment type="similarity">
    <text evidence="1">Belongs to the cycloisomerase 2 family.</text>
</comment>
<dbReference type="GO" id="GO:0017057">
    <property type="term" value="F:6-phosphogluconolactonase activity"/>
    <property type="evidence" value="ECO:0007669"/>
    <property type="project" value="TreeGrafter"/>
</dbReference>
<feature type="signal peptide" evidence="2">
    <location>
        <begin position="1"/>
        <end position="24"/>
    </location>
</feature>
<evidence type="ECO:0000313" key="4">
    <source>
        <dbReference type="Proteomes" id="UP000658656"/>
    </source>
</evidence>
<dbReference type="InterPro" id="IPR006311">
    <property type="entry name" value="TAT_signal"/>
</dbReference>
<reference evidence="3" key="1">
    <citation type="journal article" date="2014" name="Int. J. Syst. Evol. Microbiol.">
        <title>Complete genome sequence of Corynebacterium casei LMG S-19264T (=DSM 44701T), isolated from a smear-ripened cheese.</title>
        <authorList>
            <consortium name="US DOE Joint Genome Institute (JGI-PGF)"/>
            <person name="Walter F."/>
            <person name="Albersmeier A."/>
            <person name="Kalinowski J."/>
            <person name="Ruckert C."/>
        </authorList>
    </citation>
    <scope>NUCLEOTIDE SEQUENCE</scope>
    <source>
        <strain evidence="3">CGMCC 4.7679</strain>
    </source>
</reference>
<dbReference type="PANTHER" id="PTHR30344">
    <property type="entry name" value="6-PHOSPHOGLUCONOLACTONASE-RELATED"/>
    <property type="match status" value="1"/>
</dbReference>
<dbReference type="PANTHER" id="PTHR30344:SF1">
    <property type="entry name" value="6-PHOSPHOGLUCONOLACTONASE"/>
    <property type="match status" value="1"/>
</dbReference>
<dbReference type="SUPFAM" id="SSF51004">
    <property type="entry name" value="C-terminal (heme d1) domain of cytochrome cd1-nitrite reductase"/>
    <property type="match status" value="1"/>
</dbReference>
<dbReference type="OrthoDB" id="9790815at2"/>
<dbReference type="PROSITE" id="PS51318">
    <property type="entry name" value="TAT"/>
    <property type="match status" value="1"/>
</dbReference>
<evidence type="ECO:0000313" key="3">
    <source>
        <dbReference type="EMBL" id="GHF85137.1"/>
    </source>
</evidence>
<feature type="chain" id="PRO_5034442020" evidence="2">
    <location>
        <begin position="25"/>
        <end position="353"/>
    </location>
</feature>